<organism evidence="2 3">
    <name type="scientific">Phytophthora fragariae</name>
    <dbReference type="NCBI Taxonomy" id="53985"/>
    <lineage>
        <taxon>Eukaryota</taxon>
        <taxon>Sar</taxon>
        <taxon>Stramenopiles</taxon>
        <taxon>Oomycota</taxon>
        <taxon>Peronosporomycetes</taxon>
        <taxon>Peronosporales</taxon>
        <taxon>Peronosporaceae</taxon>
        <taxon>Phytophthora</taxon>
    </lineage>
</organism>
<gene>
    <name evidence="2" type="ORF">PF008_g13699</name>
</gene>
<dbReference type="Proteomes" id="UP000486351">
    <property type="component" value="Unassembled WGS sequence"/>
</dbReference>
<evidence type="ECO:0000313" key="2">
    <source>
        <dbReference type="EMBL" id="KAE9335007.1"/>
    </source>
</evidence>
<accession>A0A6G0RKL0</accession>
<protein>
    <submittedName>
        <fullName evidence="2">Uncharacterized protein</fullName>
    </submittedName>
</protein>
<feature type="chain" id="PRO_5026266295" evidence="1">
    <location>
        <begin position="24"/>
        <end position="50"/>
    </location>
</feature>
<dbReference type="EMBL" id="QXFY01000820">
    <property type="protein sequence ID" value="KAE9335007.1"/>
    <property type="molecule type" value="Genomic_DNA"/>
</dbReference>
<feature type="signal peptide" evidence="1">
    <location>
        <begin position="1"/>
        <end position="23"/>
    </location>
</feature>
<name>A0A6G0RKL0_9STRA</name>
<evidence type="ECO:0000256" key="1">
    <source>
        <dbReference type="SAM" id="SignalP"/>
    </source>
</evidence>
<dbReference type="AlphaFoldDB" id="A0A6G0RKL0"/>
<proteinExistence type="predicted"/>
<comment type="caution">
    <text evidence="2">The sequence shown here is derived from an EMBL/GenBank/DDBJ whole genome shotgun (WGS) entry which is preliminary data.</text>
</comment>
<reference evidence="2 3" key="1">
    <citation type="submission" date="2018-09" db="EMBL/GenBank/DDBJ databases">
        <title>Genomic investigation of the strawberry pathogen Phytophthora fragariae indicates pathogenicity is determined by transcriptional variation in three key races.</title>
        <authorList>
            <person name="Adams T.M."/>
            <person name="Armitage A.D."/>
            <person name="Sobczyk M.K."/>
            <person name="Bates H.J."/>
            <person name="Dunwell J.M."/>
            <person name="Nellist C.F."/>
            <person name="Harrison R.J."/>
        </authorList>
    </citation>
    <scope>NUCLEOTIDE SEQUENCE [LARGE SCALE GENOMIC DNA]</scope>
    <source>
        <strain evidence="2 3">NOV-77</strain>
    </source>
</reference>
<evidence type="ECO:0000313" key="3">
    <source>
        <dbReference type="Proteomes" id="UP000486351"/>
    </source>
</evidence>
<sequence>MCCAARAIALLLPKCTIVRFVQSITGSCRAIHGMAKTMLNLSSKSSTICS</sequence>
<keyword evidence="1" id="KW-0732">Signal</keyword>